<sequence length="640" mass="71490">MKRVILLVLCCCLLHLIAAGYHIIGGEIYYKTLGMNGDNTRYRYLITLKLYRDADFSCGDRQGCIDRFENPVVANVYRPNGEKVLASVYLYINRVVPLIDTLKNPCLSPQAQHLDVAFYNAVIELAPAPGGYYVASQRCCRGEKLANIYDSEHEGSTYYTVIPGTESRPNNNSAYFNKDTAIVICNKIPFTVDYAAFDEDGDSLTYNLCSALTDGTIANETNSATPPPYDKTVRYIPPYSGSNPMGGSPAIAVSATGLITCTPDRAGKYVITVCVNEYDRVTKRLLGTHSKDILLTVFDCQTKIAAGFPPVLSNCSETPELQVAMPNYSVSGFTSTYYWDFGDGTDTTTDSKSIFFHQYPDTGVYKVKLVVNRYLTCRDSITGEVRNYPGLRAGFTSTGMCKGDPISFEDTSTYRYGKITSRIWDLGINNSIRLTGRNATYRFPKGDVYTISLTLQTDKQCEKTVTKNIRIYEIIPFAGNDTILARGQLMTMNGSGGDIYSWQPSTGLSDPTIANPVLNYNRDITFTLRVANREGCFSYDSIRVKYYKGPDIYIPTAFTPNGDGQNDRFRFIPVGIVYYRYFRIFNRWGQEIYSSTDFRNGWDGTVKGMPAPVDTYLWILQGTDLSGKDIQKKGTVTLIR</sequence>
<protein>
    <submittedName>
        <fullName evidence="1">T9SS type B sorting domain-containing protein</fullName>
    </submittedName>
</protein>
<proteinExistence type="predicted"/>
<gene>
    <name evidence="1" type="ORF">ECE50_016745</name>
</gene>
<dbReference type="InterPro" id="IPR000601">
    <property type="entry name" value="PKD_dom"/>
</dbReference>
<dbReference type="AlphaFoldDB" id="A0A433WDX0"/>
<organism evidence="1 2">
    <name type="scientific">Chitinophaga solisilvae</name>
    <dbReference type="NCBI Taxonomy" id="1233460"/>
    <lineage>
        <taxon>Bacteria</taxon>
        <taxon>Pseudomonadati</taxon>
        <taxon>Bacteroidota</taxon>
        <taxon>Chitinophagia</taxon>
        <taxon>Chitinophagales</taxon>
        <taxon>Chitinophagaceae</taxon>
        <taxon>Chitinophaga</taxon>
    </lineage>
</organism>
<dbReference type="InterPro" id="IPR026341">
    <property type="entry name" value="T9SS_type_B"/>
</dbReference>
<dbReference type="InterPro" id="IPR013783">
    <property type="entry name" value="Ig-like_fold"/>
</dbReference>
<dbReference type="SUPFAM" id="SSF49299">
    <property type="entry name" value="PKD domain"/>
    <property type="match status" value="2"/>
</dbReference>
<dbReference type="OrthoDB" id="1490014at2"/>
<keyword evidence="2" id="KW-1185">Reference proteome</keyword>
<name>A0A433WDX0_9BACT</name>
<reference evidence="1" key="1">
    <citation type="submission" date="2020-05" db="EMBL/GenBank/DDBJ databases">
        <title>Chitinophaga laudate sp. nov., isolated from a tropical peat swamp.</title>
        <authorList>
            <person name="Goh C.B.S."/>
            <person name="Lee M.S."/>
            <person name="Parimannan S."/>
            <person name="Pasbakhsh P."/>
            <person name="Yule C.M."/>
            <person name="Rajandas H."/>
            <person name="Loke S."/>
            <person name="Croft L."/>
            <person name="Tan J.B.L."/>
        </authorList>
    </citation>
    <scope>NUCLEOTIDE SEQUENCE</scope>
    <source>
        <strain evidence="1">Mgbs1</strain>
    </source>
</reference>
<dbReference type="InterPro" id="IPR022409">
    <property type="entry name" value="PKD/Chitinase_dom"/>
</dbReference>
<dbReference type="Proteomes" id="UP000281028">
    <property type="component" value="Unassembled WGS sequence"/>
</dbReference>
<dbReference type="Pfam" id="PF13585">
    <property type="entry name" value="CHU_C"/>
    <property type="match status" value="1"/>
</dbReference>
<dbReference type="PROSITE" id="PS50093">
    <property type="entry name" value="PKD"/>
    <property type="match status" value="1"/>
</dbReference>
<evidence type="ECO:0000313" key="1">
    <source>
        <dbReference type="EMBL" id="NSL88491.1"/>
    </source>
</evidence>
<dbReference type="EMBL" id="RIAR02000001">
    <property type="protein sequence ID" value="NSL88491.1"/>
    <property type="molecule type" value="Genomic_DNA"/>
</dbReference>
<dbReference type="Pfam" id="PF18911">
    <property type="entry name" value="PKD_4"/>
    <property type="match status" value="1"/>
</dbReference>
<comment type="caution">
    <text evidence="1">The sequence shown here is derived from an EMBL/GenBank/DDBJ whole genome shotgun (WGS) entry which is preliminary data.</text>
</comment>
<dbReference type="InterPro" id="IPR035986">
    <property type="entry name" value="PKD_dom_sf"/>
</dbReference>
<evidence type="ECO:0000313" key="2">
    <source>
        <dbReference type="Proteomes" id="UP000281028"/>
    </source>
</evidence>
<accession>A0A433WDX0</accession>
<dbReference type="SMART" id="SM00089">
    <property type="entry name" value="PKD"/>
    <property type="match status" value="2"/>
</dbReference>
<dbReference type="CDD" id="cd00146">
    <property type="entry name" value="PKD"/>
    <property type="match status" value="2"/>
</dbReference>
<dbReference type="Gene3D" id="2.60.40.10">
    <property type="entry name" value="Immunoglobulins"/>
    <property type="match status" value="2"/>
</dbReference>
<dbReference type="NCBIfam" id="TIGR04131">
    <property type="entry name" value="Bac_Flav_CTERM"/>
    <property type="match status" value="1"/>
</dbReference>